<keyword evidence="6 7" id="KW-0472">Membrane</keyword>
<gene>
    <name evidence="8" type="ORF">WJX72_002392</name>
</gene>
<dbReference type="Pfam" id="PF06105">
    <property type="entry name" value="Aph-1"/>
    <property type="match status" value="1"/>
</dbReference>
<evidence type="ECO:0000256" key="5">
    <source>
        <dbReference type="ARBA" id="ARBA00022989"/>
    </source>
</evidence>
<feature type="transmembrane region" description="Helical" evidence="7">
    <location>
        <begin position="59"/>
        <end position="76"/>
    </location>
</feature>
<proteinExistence type="inferred from homology"/>
<keyword evidence="9" id="KW-1185">Reference proteome</keyword>
<evidence type="ECO:0000256" key="6">
    <source>
        <dbReference type="ARBA" id="ARBA00023136"/>
    </source>
</evidence>
<feature type="transmembrane region" description="Helical" evidence="7">
    <location>
        <begin position="6"/>
        <end position="26"/>
    </location>
</feature>
<comment type="similarity">
    <text evidence="2">Belongs to the APH-1 family.</text>
</comment>
<organism evidence="8 9">
    <name type="scientific">[Myrmecia] bisecta</name>
    <dbReference type="NCBI Taxonomy" id="41462"/>
    <lineage>
        <taxon>Eukaryota</taxon>
        <taxon>Viridiplantae</taxon>
        <taxon>Chlorophyta</taxon>
        <taxon>core chlorophytes</taxon>
        <taxon>Trebouxiophyceae</taxon>
        <taxon>Trebouxiales</taxon>
        <taxon>Trebouxiaceae</taxon>
        <taxon>Myrmecia</taxon>
    </lineage>
</organism>
<accession>A0AAW1Q3K1</accession>
<dbReference type="Proteomes" id="UP001489004">
    <property type="component" value="Unassembled WGS sequence"/>
</dbReference>
<feature type="transmembrane region" description="Helical" evidence="7">
    <location>
        <begin position="214"/>
        <end position="231"/>
    </location>
</feature>
<dbReference type="EMBL" id="JALJOR010000006">
    <property type="protein sequence ID" value="KAK9815371.1"/>
    <property type="molecule type" value="Genomic_DNA"/>
</dbReference>
<evidence type="ECO:0000313" key="9">
    <source>
        <dbReference type="Proteomes" id="UP001489004"/>
    </source>
</evidence>
<dbReference type="InterPro" id="IPR009294">
    <property type="entry name" value="Aph-1"/>
</dbReference>
<feature type="transmembrane region" description="Helical" evidence="7">
    <location>
        <begin position="116"/>
        <end position="135"/>
    </location>
</feature>
<evidence type="ECO:0000256" key="7">
    <source>
        <dbReference type="SAM" id="Phobius"/>
    </source>
</evidence>
<evidence type="ECO:0000256" key="3">
    <source>
        <dbReference type="ARBA" id="ARBA00022692"/>
    </source>
</evidence>
<dbReference type="GO" id="GO:0016020">
    <property type="term" value="C:membrane"/>
    <property type="evidence" value="ECO:0007669"/>
    <property type="project" value="UniProtKB-SubCell"/>
</dbReference>
<feature type="transmembrane region" description="Helical" evidence="7">
    <location>
        <begin position="31"/>
        <end position="53"/>
    </location>
</feature>
<feature type="transmembrane region" description="Helical" evidence="7">
    <location>
        <begin position="155"/>
        <end position="178"/>
    </location>
</feature>
<comment type="subcellular location">
    <subcellularLocation>
        <location evidence="1">Membrane</location>
        <topology evidence="1">Multi-pass membrane protein</topology>
    </subcellularLocation>
</comment>
<keyword evidence="3 7" id="KW-0812">Transmembrane</keyword>
<keyword evidence="4" id="KW-0914">Notch signaling pathway</keyword>
<reference evidence="8 9" key="1">
    <citation type="journal article" date="2024" name="Nat. Commun.">
        <title>Phylogenomics reveals the evolutionary origins of lichenization in chlorophyte algae.</title>
        <authorList>
            <person name="Puginier C."/>
            <person name="Libourel C."/>
            <person name="Otte J."/>
            <person name="Skaloud P."/>
            <person name="Haon M."/>
            <person name="Grisel S."/>
            <person name="Petersen M."/>
            <person name="Berrin J.G."/>
            <person name="Delaux P.M."/>
            <person name="Dal Grande F."/>
            <person name="Keller J."/>
        </authorList>
    </citation>
    <scope>NUCLEOTIDE SEQUENCE [LARGE SCALE GENOMIC DNA]</scope>
    <source>
        <strain evidence="8 9">SAG 2043</strain>
    </source>
</reference>
<evidence type="ECO:0000256" key="1">
    <source>
        <dbReference type="ARBA" id="ARBA00004141"/>
    </source>
</evidence>
<sequence length="265" mass="28311">MAANAFFGYLLLAGGPPVVLFCAFVARKSFLVLLTLASAFIWLVSLLIIAALFRGFVPLSPSAGPFAALLVVAVLIQECVRYGVWRLHGVTVQSLEAAAHDMVGTRLTATDKMSMALTYGLAHGGTHSVFLYLSWLPAALGDGTLYTDACPHMSYFLAGALLSLAFFLLHTFSMVVVFDGYRTGKKERRFGPPVLHMLAALLTLASFARNGCLAAVPILLAVGVAMTAWAGQGRGKSEALEEGQERIAPGRRKVVRQKLRAPGQG</sequence>
<evidence type="ECO:0008006" key="10">
    <source>
        <dbReference type="Google" id="ProtNLM"/>
    </source>
</evidence>
<evidence type="ECO:0000256" key="4">
    <source>
        <dbReference type="ARBA" id="ARBA00022976"/>
    </source>
</evidence>
<evidence type="ECO:0000313" key="8">
    <source>
        <dbReference type="EMBL" id="KAK9815371.1"/>
    </source>
</evidence>
<keyword evidence="5 7" id="KW-1133">Transmembrane helix</keyword>
<dbReference type="PANTHER" id="PTHR12889">
    <property type="entry name" value="GAMMA-SECRETASE SUBUNIT APH-1"/>
    <property type="match status" value="1"/>
</dbReference>
<comment type="caution">
    <text evidence="8">The sequence shown here is derived from an EMBL/GenBank/DDBJ whole genome shotgun (WGS) entry which is preliminary data.</text>
</comment>
<dbReference type="GO" id="GO:0016485">
    <property type="term" value="P:protein processing"/>
    <property type="evidence" value="ECO:0007669"/>
    <property type="project" value="InterPro"/>
</dbReference>
<protein>
    <recommendedName>
        <fullName evidence="10">Gamma-secretase subunit APH1-like</fullName>
    </recommendedName>
</protein>
<evidence type="ECO:0000256" key="2">
    <source>
        <dbReference type="ARBA" id="ARBA00005577"/>
    </source>
</evidence>
<dbReference type="GO" id="GO:0007219">
    <property type="term" value="P:Notch signaling pathway"/>
    <property type="evidence" value="ECO:0007669"/>
    <property type="project" value="UniProtKB-KW"/>
</dbReference>
<name>A0AAW1Q3K1_9CHLO</name>
<dbReference type="AlphaFoldDB" id="A0AAW1Q3K1"/>